<dbReference type="SMART" id="SM00028">
    <property type="entry name" value="TPR"/>
    <property type="match status" value="1"/>
</dbReference>
<evidence type="ECO:0000256" key="2">
    <source>
        <dbReference type="SAM" id="SignalP"/>
    </source>
</evidence>
<organism evidence="3 4">
    <name type="scientific">Mongoliitalea lutea</name>
    <dbReference type="NCBI Taxonomy" id="849756"/>
    <lineage>
        <taxon>Bacteria</taxon>
        <taxon>Pseudomonadati</taxon>
        <taxon>Bacteroidota</taxon>
        <taxon>Cytophagia</taxon>
        <taxon>Cytophagales</taxon>
        <taxon>Cyclobacteriaceae</taxon>
        <taxon>Mongoliitalea</taxon>
    </lineage>
</organism>
<name>A0A8J3D145_9BACT</name>
<dbReference type="Gene3D" id="1.25.40.10">
    <property type="entry name" value="Tetratricopeptide repeat domain"/>
    <property type="match status" value="2"/>
</dbReference>
<evidence type="ECO:0000256" key="1">
    <source>
        <dbReference type="PROSITE-ProRule" id="PRU00339"/>
    </source>
</evidence>
<gene>
    <name evidence="3" type="ORF">GCM10008106_33710</name>
</gene>
<evidence type="ECO:0000313" key="4">
    <source>
        <dbReference type="Proteomes" id="UP000642809"/>
    </source>
</evidence>
<proteinExistence type="predicted"/>
<dbReference type="RefSeq" id="WP_189585531.1">
    <property type="nucleotide sequence ID" value="NZ_BMYF01000025.1"/>
</dbReference>
<dbReference type="Proteomes" id="UP000642809">
    <property type="component" value="Unassembled WGS sequence"/>
</dbReference>
<reference evidence="3" key="1">
    <citation type="journal article" date="2014" name="Int. J. Syst. Evol. Microbiol.">
        <title>Complete genome sequence of Corynebacterium casei LMG S-19264T (=DSM 44701T), isolated from a smear-ripened cheese.</title>
        <authorList>
            <consortium name="US DOE Joint Genome Institute (JGI-PGF)"/>
            <person name="Walter F."/>
            <person name="Albersmeier A."/>
            <person name="Kalinowski J."/>
            <person name="Ruckert C."/>
        </authorList>
    </citation>
    <scope>NUCLEOTIDE SEQUENCE</scope>
    <source>
        <strain evidence="3">KCTC 23224</strain>
    </source>
</reference>
<sequence length="236" mass="26932">MKKLLVSAFVLLLSSTVLVAQEQQADTETNRKRNETDQRIYQMALRYNDLPVARMKLYELIDRNPTNLRFHELLATLYFDTNQFTSAAVVAMDLLEKNDKNVTALEIAGYSLEQIGAIDRAMPYFESHYLLTGTLFSLYKTAYMQFSLDRYEEALNSANMLIRDTKSSTEMLNFTKADETTQEVSVKAAALNLKGLVYMAEKNVEEAQAAFMQALELAPGFEMAQLNMRELRNSNK</sequence>
<comment type="caution">
    <text evidence="3">The sequence shown here is derived from an EMBL/GenBank/DDBJ whole genome shotgun (WGS) entry which is preliminary data.</text>
</comment>
<dbReference type="PROSITE" id="PS50005">
    <property type="entry name" value="TPR"/>
    <property type="match status" value="1"/>
</dbReference>
<dbReference type="AlphaFoldDB" id="A0A8J3D145"/>
<reference evidence="3" key="2">
    <citation type="submission" date="2020-09" db="EMBL/GenBank/DDBJ databases">
        <authorList>
            <person name="Sun Q."/>
            <person name="Kim S."/>
        </authorList>
    </citation>
    <scope>NUCLEOTIDE SEQUENCE</scope>
    <source>
        <strain evidence="3">KCTC 23224</strain>
    </source>
</reference>
<dbReference type="SUPFAM" id="SSF48452">
    <property type="entry name" value="TPR-like"/>
    <property type="match status" value="1"/>
</dbReference>
<dbReference type="EMBL" id="BMYF01000025">
    <property type="protein sequence ID" value="GHB50151.1"/>
    <property type="molecule type" value="Genomic_DNA"/>
</dbReference>
<keyword evidence="1" id="KW-0802">TPR repeat</keyword>
<dbReference type="InterPro" id="IPR019734">
    <property type="entry name" value="TPR_rpt"/>
</dbReference>
<dbReference type="Pfam" id="PF13432">
    <property type="entry name" value="TPR_16"/>
    <property type="match status" value="1"/>
</dbReference>
<feature type="chain" id="PRO_5035176813" description="Tetratricopeptide repeat-containing protein" evidence="2">
    <location>
        <begin position="20"/>
        <end position="236"/>
    </location>
</feature>
<feature type="repeat" description="TPR" evidence="1">
    <location>
        <begin position="188"/>
        <end position="221"/>
    </location>
</feature>
<protein>
    <recommendedName>
        <fullName evidence="5">Tetratricopeptide repeat-containing protein</fullName>
    </recommendedName>
</protein>
<dbReference type="InterPro" id="IPR011990">
    <property type="entry name" value="TPR-like_helical_dom_sf"/>
</dbReference>
<keyword evidence="2" id="KW-0732">Signal</keyword>
<evidence type="ECO:0008006" key="5">
    <source>
        <dbReference type="Google" id="ProtNLM"/>
    </source>
</evidence>
<feature type="signal peptide" evidence="2">
    <location>
        <begin position="1"/>
        <end position="19"/>
    </location>
</feature>
<evidence type="ECO:0000313" key="3">
    <source>
        <dbReference type="EMBL" id="GHB50151.1"/>
    </source>
</evidence>
<accession>A0A8J3D145</accession>
<keyword evidence="4" id="KW-1185">Reference proteome</keyword>
<dbReference type="Pfam" id="PF13181">
    <property type="entry name" value="TPR_8"/>
    <property type="match status" value="1"/>
</dbReference>